<keyword evidence="3" id="KW-0143">Chaperone</keyword>
<comment type="caution">
    <text evidence="6">The sequence shown here is derived from an EMBL/GenBank/DDBJ whole genome shotgun (WGS) entry which is preliminary data.</text>
</comment>
<dbReference type="GO" id="GO:0016887">
    <property type="term" value="F:ATP hydrolysis activity"/>
    <property type="evidence" value="ECO:0007669"/>
    <property type="project" value="InterPro"/>
</dbReference>
<dbReference type="PANTHER" id="PTHR48102:SF7">
    <property type="entry name" value="ATP-DEPENDENT CLP PROTEASE ATP-BINDING SUBUNIT CLPX-LIKE, MITOCHONDRIAL"/>
    <property type="match status" value="1"/>
</dbReference>
<name>A0A5C6AGM1_9BACT</name>
<keyword evidence="2 6" id="KW-0067">ATP-binding</keyword>
<evidence type="ECO:0000259" key="5">
    <source>
        <dbReference type="SMART" id="SM01086"/>
    </source>
</evidence>
<dbReference type="AlphaFoldDB" id="A0A5C6AGM1"/>
<dbReference type="Gene3D" id="1.10.8.60">
    <property type="match status" value="1"/>
</dbReference>
<dbReference type="InterPro" id="IPR003593">
    <property type="entry name" value="AAA+_ATPase"/>
</dbReference>
<dbReference type="OrthoDB" id="9804062at2"/>
<dbReference type="GO" id="GO:0051603">
    <property type="term" value="P:proteolysis involved in protein catabolic process"/>
    <property type="evidence" value="ECO:0007669"/>
    <property type="project" value="TreeGrafter"/>
</dbReference>
<accession>A0A5C6AGM1</accession>
<evidence type="ECO:0000259" key="4">
    <source>
        <dbReference type="SMART" id="SM00382"/>
    </source>
</evidence>
<protein>
    <submittedName>
        <fullName evidence="6">ATP-dependent Clp protease ATP-binding subunit ClpX</fullName>
    </submittedName>
</protein>
<dbReference type="GO" id="GO:0005524">
    <property type="term" value="F:ATP binding"/>
    <property type="evidence" value="ECO:0007669"/>
    <property type="project" value="UniProtKB-KW"/>
</dbReference>
<evidence type="ECO:0000313" key="7">
    <source>
        <dbReference type="Proteomes" id="UP000320176"/>
    </source>
</evidence>
<dbReference type="InterPro" id="IPR019489">
    <property type="entry name" value="Clp_ATPase_C"/>
</dbReference>
<evidence type="ECO:0000313" key="6">
    <source>
        <dbReference type="EMBL" id="TWT98600.1"/>
    </source>
</evidence>
<dbReference type="EMBL" id="SJPN01000006">
    <property type="protein sequence ID" value="TWT98600.1"/>
    <property type="molecule type" value="Genomic_DNA"/>
</dbReference>
<feature type="domain" description="AAA+ ATPase" evidence="4">
    <location>
        <begin position="53"/>
        <end position="200"/>
    </location>
</feature>
<dbReference type="InterPro" id="IPR050052">
    <property type="entry name" value="ATP-dep_Clp_protease_ClpX"/>
</dbReference>
<dbReference type="SUPFAM" id="SSF52540">
    <property type="entry name" value="P-loop containing nucleoside triphosphate hydrolases"/>
    <property type="match status" value="1"/>
</dbReference>
<keyword evidence="1" id="KW-0547">Nucleotide-binding</keyword>
<reference evidence="6 7" key="1">
    <citation type="submission" date="2019-02" db="EMBL/GenBank/DDBJ databases">
        <title>Deep-cultivation of Planctomycetes and their phenomic and genomic characterization uncovers novel biology.</title>
        <authorList>
            <person name="Wiegand S."/>
            <person name="Jogler M."/>
            <person name="Boedeker C."/>
            <person name="Pinto D."/>
            <person name="Vollmers J."/>
            <person name="Rivas-Marin E."/>
            <person name="Kohn T."/>
            <person name="Peeters S.H."/>
            <person name="Heuer A."/>
            <person name="Rast P."/>
            <person name="Oberbeckmann S."/>
            <person name="Bunk B."/>
            <person name="Jeske O."/>
            <person name="Meyerdierks A."/>
            <person name="Storesund J.E."/>
            <person name="Kallscheuer N."/>
            <person name="Luecker S."/>
            <person name="Lage O.M."/>
            <person name="Pohl T."/>
            <person name="Merkel B.J."/>
            <person name="Hornburger P."/>
            <person name="Mueller R.-W."/>
            <person name="Bruemmer F."/>
            <person name="Labrenz M."/>
            <person name="Spormann A.M."/>
            <person name="Op Den Camp H."/>
            <person name="Overmann J."/>
            <person name="Amann R."/>
            <person name="Jetten M.S.M."/>
            <person name="Mascher T."/>
            <person name="Medema M.H."/>
            <person name="Devos D.P."/>
            <person name="Kaster A.-K."/>
            <person name="Ovreas L."/>
            <person name="Rohde M."/>
            <person name="Galperin M.Y."/>
            <person name="Jogler C."/>
        </authorList>
    </citation>
    <scope>NUCLEOTIDE SEQUENCE [LARGE SCALE GENOMIC DNA]</scope>
    <source>
        <strain evidence="6 7">Pla52n</strain>
    </source>
</reference>
<evidence type="ECO:0000256" key="3">
    <source>
        <dbReference type="ARBA" id="ARBA00023186"/>
    </source>
</evidence>
<organism evidence="6 7">
    <name type="scientific">Stieleria varia</name>
    <dbReference type="NCBI Taxonomy" id="2528005"/>
    <lineage>
        <taxon>Bacteria</taxon>
        <taxon>Pseudomonadati</taxon>
        <taxon>Planctomycetota</taxon>
        <taxon>Planctomycetia</taxon>
        <taxon>Pirellulales</taxon>
        <taxon>Pirellulaceae</taxon>
        <taxon>Stieleria</taxon>
    </lineage>
</organism>
<dbReference type="SMART" id="SM00382">
    <property type="entry name" value="AAA"/>
    <property type="match status" value="1"/>
</dbReference>
<evidence type="ECO:0000256" key="2">
    <source>
        <dbReference type="ARBA" id="ARBA00022840"/>
    </source>
</evidence>
<dbReference type="PANTHER" id="PTHR48102">
    <property type="entry name" value="ATP-DEPENDENT CLP PROTEASE ATP-BINDING SUBUNIT CLPX-LIKE, MITOCHONDRIAL-RELATED"/>
    <property type="match status" value="1"/>
</dbReference>
<dbReference type="Pfam" id="PF10431">
    <property type="entry name" value="ClpB_D2-small"/>
    <property type="match status" value="1"/>
</dbReference>
<sequence length="502" mass="55480">MESPRLLPTPSDMIGHLDQFVRGQSRAKQDIAVAIYNHYLSQAYREREGIDLGRHHILLIGPTGVGKTYIVRTLADYLDVPIGFASAAGLVEAGYKGNSVETVVRSLLDRAGGDPKKAEKGIVFIDEIDKIRRGETGGRDISGEGVQNALLTLLDGRRSSGLDGNEHASVDTSRLLFICTGAFVGLREIVQRRLGTGKSKIGFAPRAGEDVDEYPDQPTYSALCQSQTADLVEFGMIPEFIGRFATVSVLHDLSRQDLRQIVRGTVTRSALDQQQLLAKLHGIELELSDEALDAIAEEAVQLGTGARGLHRLIGRAVDAVDHRWHELATDGVTRVVIDLDCATSNGQPQLFRESTQRERLDLALREEALAGLPATPAPVVREPDQVETASGKITNASSWSNERIWNRIEMLKASKLSWGITTGSARKWWTAFEEENKNRPALLLRTVEELANRDASVTEFFLAYVYSATDNIQANLYYLDYSRLKKAEEKRKKKKKKDDGEG</sequence>
<proteinExistence type="predicted"/>
<dbReference type="Gene3D" id="3.40.50.300">
    <property type="entry name" value="P-loop containing nucleotide triphosphate hydrolases"/>
    <property type="match status" value="1"/>
</dbReference>
<keyword evidence="6" id="KW-0645">Protease</keyword>
<gene>
    <name evidence="6" type="primary">clpX_2</name>
    <name evidence="6" type="ORF">Pla52n_51170</name>
</gene>
<dbReference type="Pfam" id="PF07724">
    <property type="entry name" value="AAA_2"/>
    <property type="match status" value="1"/>
</dbReference>
<keyword evidence="6" id="KW-0378">Hydrolase</keyword>
<dbReference type="GO" id="GO:0008233">
    <property type="term" value="F:peptidase activity"/>
    <property type="evidence" value="ECO:0007669"/>
    <property type="project" value="UniProtKB-KW"/>
</dbReference>
<dbReference type="RefSeq" id="WP_146522138.1">
    <property type="nucleotide sequence ID" value="NZ_CP151726.1"/>
</dbReference>
<keyword evidence="7" id="KW-1185">Reference proteome</keyword>
<dbReference type="InterPro" id="IPR003959">
    <property type="entry name" value="ATPase_AAA_core"/>
</dbReference>
<dbReference type="InterPro" id="IPR027417">
    <property type="entry name" value="P-loop_NTPase"/>
</dbReference>
<dbReference type="SMART" id="SM01086">
    <property type="entry name" value="ClpB_D2-small"/>
    <property type="match status" value="1"/>
</dbReference>
<evidence type="ECO:0000256" key="1">
    <source>
        <dbReference type="ARBA" id="ARBA00022741"/>
    </source>
</evidence>
<dbReference type="Proteomes" id="UP000320176">
    <property type="component" value="Unassembled WGS sequence"/>
</dbReference>
<feature type="domain" description="Clp ATPase C-terminal" evidence="5">
    <location>
        <begin position="253"/>
        <end position="350"/>
    </location>
</feature>